<dbReference type="EMBL" id="CZQE01000338">
    <property type="protein sequence ID" value="CUS46102.1"/>
    <property type="molecule type" value="Genomic_DNA"/>
</dbReference>
<organism evidence="1">
    <name type="scientific">hydrothermal vent metagenome</name>
    <dbReference type="NCBI Taxonomy" id="652676"/>
    <lineage>
        <taxon>unclassified sequences</taxon>
        <taxon>metagenomes</taxon>
        <taxon>ecological metagenomes</taxon>
    </lineage>
</organism>
<protein>
    <recommendedName>
        <fullName evidence="2">HAD family hydrolase</fullName>
    </recommendedName>
</protein>
<evidence type="ECO:0008006" key="2">
    <source>
        <dbReference type="Google" id="ProtNLM"/>
    </source>
</evidence>
<dbReference type="SUPFAM" id="SSF56784">
    <property type="entry name" value="HAD-like"/>
    <property type="match status" value="1"/>
</dbReference>
<dbReference type="InterPro" id="IPR036412">
    <property type="entry name" value="HAD-like_sf"/>
</dbReference>
<name>A0A170PPU8_9ZZZZ</name>
<evidence type="ECO:0000313" key="1">
    <source>
        <dbReference type="EMBL" id="CUS46102.1"/>
    </source>
</evidence>
<dbReference type="AlphaFoldDB" id="A0A170PPU8"/>
<sequence length="207" mass="22739">MKPLLICDCDEVLLHMVRHFGVWLGETHDIEFTPNGADFATSMKRRDGTPAPSREEMWGMLDQFFPAEMDRQTLVPHAREALAALAGTADIVILTNLGETCRQPRIEQLAKFGIEHRVECNQGGKGGPVARLVAEHGNPVTVFVDDLGVHHESVAKHAPQVHRLHMVSEPALAPNVPRASAAHARIDDWREAEAWIAARFAAGQPAA</sequence>
<accession>A0A170PPU8</accession>
<proteinExistence type="predicted"/>
<gene>
    <name evidence="1" type="ORF">MGWOODY_Smn507</name>
</gene>
<reference evidence="1" key="1">
    <citation type="submission" date="2015-10" db="EMBL/GenBank/DDBJ databases">
        <authorList>
            <person name="Gilbert D.G."/>
        </authorList>
    </citation>
    <scope>NUCLEOTIDE SEQUENCE</scope>
</reference>